<dbReference type="AlphaFoldDB" id="A0A660S8Q5"/>
<name>A0A660S8Q5_UNCT6</name>
<organism evidence="2 3">
    <name type="scientific">candidate division TA06 bacterium</name>
    <dbReference type="NCBI Taxonomy" id="2250710"/>
    <lineage>
        <taxon>Bacteria</taxon>
        <taxon>Bacteria division TA06</taxon>
    </lineage>
</organism>
<proteinExistence type="predicted"/>
<dbReference type="Proteomes" id="UP000282321">
    <property type="component" value="Unassembled WGS sequence"/>
</dbReference>
<dbReference type="InterPro" id="IPR027417">
    <property type="entry name" value="P-loop_NTPase"/>
</dbReference>
<feature type="domain" description="Phosphoribulokinase/uridine kinase" evidence="1">
    <location>
        <begin position="295"/>
        <end position="489"/>
    </location>
</feature>
<dbReference type="SUPFAM" id="SSF55186">
    <property type="entry name" value="ThrRS/AlaRS common domain"/>
    <property type="match status" value="1"/>
</dbReference>
<protein>
    <submittedName>
        <fullName evidence="2">Nucleoside kinase</fullName>
    </submittedName>
</protein>
<dbReference type="Gene3D" id="3.40.50.300">
    <property type="entry name" value="P-loop containing nucleotide triphosphate hydrolases"/>
    <property type="match status" value="1"/>
</dbReference>
<comment type="caution">
    <text evidence="2">The sequence shown here is derived from an EMBL/GenBank/DDBJ whole genome shotgun (WGS) entry which is preliminary data.</text>
</comment>
<dbReference type="CDD" id="cd02028">
    <property type="entry name" value="UMPK_like"/>
    <property type="match status" value="1"/>
</dbReference>
<accession>A0A660S8Q5</accession>
<keyword evidence="2" id="KW-0418">Kinase</keyword>
<dbReference type="PANTHER" id="PTHR10285">
    <property type="entry name" value="URIDINE KINASE"/>
    <property type="match status" value="1"/>
</dbReference>
<evidence type="ECO:0000313" key="2">
    <source>
        <dbReference type="EMBL" id="RKX66685.1"/>
    </source>
</evidence>
<gene>
    <name evidence="2" type="ORF">DRP44_03550</name>
</gene>
<dbReference type="InterPro" id="IPR006083">
    <property type="entry name" value="PRK/URK"/>
</dbReference>
<dbReference type="GO" id="GO:0016301">
    <property type="term" value="F:kinase activity"/>
    <property type="evidence" value="ECO:0007669"/>
    <property type="project" value="UniProtKB-KW"/>
</dbReference>
<dbReference type="EMBL" id="QNBC01000035">
    <property type="protein sequence ID" value="RKX66685.1"/>
    <property type="molecule type" value="Genomic_DNA"/>
</dbReference>
<sequence>MKNTDKKINIRYRGKDYEFIPPVKGTELAKSLLDKESRNVVAVVENNHYIRLSDTVCEDAEIDFVFISSIKGMRVYTSSLFLVLLKAFYELFPNGDLIIDHSISKGYYCFAEIGRVFDARDVKNLKSRMLEFIKKDIPIKNSKMDIKDARELFKNKGYFDTYELLKFRSSGEINVYHLMDNCEFYAEPLLPSTGYLKDFDIRSYSPGFIVQVPYYTLNGKVPTFVEERKLFTIFRETFYQNRIIGINNVVELNNAIEDGKISDIIKISEAFHEKKIQDIAGDIASRRNFLKFVLISGPSSSGKTTFSKRLSIALMLYGIKTITISLDDYFLDREKTPRDENGNYDYESFYALDLELFNDQIFSLLRGDEVTLPKFNFKAGKKEPGRKIKLEKDQMLVIEGIHGLNPKLTEQIPGYLKFNIYVSALTQLNLDYHHRMPTTDARILRRIVRDNLFRGHSALATIKMWGNVRKGEDRNIFPFQENADVMFNSALSYELAVLKKKVESLLLEIDDSNPEYPEAQRLLEFLSFFKPINDREIPPTSILREFIGGSSFKY</sequence>
<evidence type="ECO:0000313" key="3">
    <source>
        <dbReference type="Proteomes" id="UP000282321"/>
    </source>
</evidence>
<reference evidence="2 3" key="1">
    <citation type="submission" date="2018-06" db="EMBL/GenBank/DDBJ databases">
        <title>Extensive metabolic versatility and redundancy in microbially diverse, dynamic hydrothermal sediments.</title>
        <authorList>
            <person name="Dombrowski N."/>
            <person name="Teske A."/>
            <person name="Baker B.J."/>
        </authorList>
    </citation>
    <scope>NUCLEOTIDE SEQUENCE [LARGE SCALE GENOMIC DNA]</scope>
    <source>
        <strain evidence="2">B35_G9</strain>
    </source>
</reference>
<dbReference type="GO" id="GO:0005524">
    <property type="term" value="F:ATP binding"/>
    <property type="evidence" value="ECO:0007669"/>
    <property type="project" value="InterPro"/>
</dbReference>
<dbReference type="Pfam" id="PF00485">
    <property type="entry name" value="PRK"/>
    <property type="match status" value="1"/>
</dbReference>
<dbReference type="Gene3D" id="3.30.980.10">
    <property type="entry name" value="Threonyl-trna Synthetase, Chain A, domain 2"/>
    <property type="match status" value="1"/>
</dbReference>
<dbReference type="SUPFAM" id="SSF52540">
    <property type="entry name" value="P-loop containing nucleoside triphosphate hydrolases"/>
    <property type="match status" value="1"/>
</dbReference>
<keyword evidence="2" id="KW-0808">Transferase</keyword>
<evidence type="ECO:0000259" key="1">
    <source>
        <dbReference type="Pfam" id="PF00485"/>
    </source>
</evidence>
<dbReference type="InterPro" id="IPR018163">
    <property type="entry name" value="Thr/Ala-tRNA-synth_IIc_edit"/>
</dbReference>